<dbReference type="EMBL" id="FNHZ01000010">
    <property type="protein sequence ID" value="SDN26972.1"/>
    <property type="molecule type" value="Genomic_DNA"/>
</dbReference>
<reference evidence="2" key="1">
    <citation type="submission" date="2016-10" db="EMBL/GenBank/DDBJ databases">
        <authorList>
            <person name="Varghese N."/>
            <person name="Submissions S."/>
        </authorList>
    </citation>
    <scope>NUCLEOTIDE SEQUENCE [LARGE SCALE GENOMIC DNA]</scope>
    <source>
        <strain evidence="2">M83</strain>
    </source>
</reference>
<organism evidence="1 2">
    <name type="scientific">Lachnospira pectinoschiza</name>
    <dbReference type="NCBI Taxonomy" id="28052"/>
    <lineage>
        <taxon>Bacteria</taxon>
        <taxon>Bacillati</taxon>
        <taxon>Bacillota</taxon>
        <taxon>Clostridia</taxon>
        <taxon>Lachnospirales</taxon>
        <taxon>Lachnospiraceae</taxon>
        <taxon>Lachnospira</taxon>
    </lineage>
</organism>
<accession>A0A1G9ZZA9</accession>
<dbReference type="AlphaFoldDB" id="A0A1G9ZZA9"/>
<proteinExistence type="predicted"/>
<gene>
    <name evidence="1" type="ORF">SAMN05216544_2291</name>
</gene>
<dbReference type="Proteomes" id="UP000187651">
    <property type="component" value="Unassembled WGS sequence"/>
</dbReference>
<keyword evidence="2" id="KW-1185">Reference proteome</keyword>
<evidence type="ECO:0000313" key="1">
    <source>
        <dbReference type="EMBL" id="SDN26972.1"/>
    </source>
</evidence>
<evidence type="ECO:0000313" key="2">
    <source>
        <dbReference type="Proteomes" id="UP000187651"/>
    </source>
</evidence>
<sequence length="50" mass="6066">MEIYNFKICYCEVQDEIWYSLSKFVICSFIMALDYNCELSSKLLLYEFCL</sequence>
<protein>
    <submittedName>
        <fullName evidence="1">Uncharacterized protein</fullName>
    </submittedName>
</protein>
<name>A0A1G9ZZA9_9FIRM</name>